<dbReference type="PANTHER" id="PTHR11229:SF8">
    <property type="entry name" value="LARGE RIBOSOMAL SUBUNIT PROTEIN UL3M"/>
    <property type="match status" value="1"/>
</dbReference>
<dbReference type="Proteomes" id="UP000476176">
    <property type="component" value="Unassembled WGS sequence"/>
</dbReference>
<reference evidence="1 2" key="1">
    <citation type="submission" date="2018-09" db="EMBL/GenBank/DDBJ databases">
        <title>Genomic investigation of the strawberry pathogen Phytophthora fragariae indicates pathogenicity is determined by transcriptional variation in three key races.</title>
        <authorList>
            <person name="Adams T.M."/>
            <person name="Armitage A.D."/>
            <person name="Sobczyk M.K."/>
            <person name="Bates H.J."/>
            <person name="Dunwell J.M."/>
            <person name="Nellist C.F."/>
            <person name="Harrison R.J."/>
        </authorList>
    </citation>
    <scope>NUCLEOTIDE SEQUENCE [LARGE SCALE GENOMIC DNA]</scope>
    <source>
        <strain evidence="1 2">BC-23</strain>
    </source>
</reference>
<evidence type="ECO:0000313" key="1">
    <source>
        <dbReference type="EMBL" id="KAE9193619.1"/>
    </source>
</evidence>
<dbReference type="GO" id="GO:0006412">
    <property type="term" value="P:translation"/>
    <property type="evidence" value="ECO:0007669"/>
    <property type="project" value="InterPro"/>
</dbReference>
<comment type="caution">
    <text evidence="1">The sequence shown here is derived from an EMBL/GenBank/DDBJ whole genome shotgun (WGS) entry which is preliminary data.</text>
</comment>
<dbReference type="SUPFAM" id="SSF50447">
    <property type="entry name" value="Translation proteins"/>
    <property type="match status" value="1"/>
</dbReference>
<evidence type="ECO:0000313" key="2">
    <source>
        <dbReference type="Proteomes" id="UP000476176"/>
    </source>
</evidence>
<protein>
    <submittedName>
        <fullName evidence="1">Uncharacterized protein</fullName>
    </submittedName>
</protein>
<dbReference type="InterPro" id="IPR019927">
    <property type="entry name" value="Ribosomal_uL3_bac/org-type"/>
</dbReference>
<name>A0A6G0N5L0_9STRA</name>
<dbReference type="InterPro" id="IPR009000">
    <property type="entry name" value="Transl_B-barrel_sf"/>
</dbReference>
<dbReference type="EMBL" id="QXGC01001929">
    <property type="protein sequence ID" value="KAE9193619.1"/>
    <property type="molecule type" value="Genomic_DNA"/>
</dbReference>
<dbReference type="PANTHER" id="PTHR11229">
    <property type="entry name" value="50S RIBOSOMAL PROTEIN L3"/>
    <property type="match status" value="1"/>
</dbReference>
<dbReference type="AlphaFoldDB" id="A0A6G0N5L0"/>
<accession>A0A6G0N5L0</accession>
<proteinExistence type="predicted"/>
<gene>
    <name evidence="1" type="ORF">PF004_g20968</name>
</gene>
<dbReference type="Gene3D" id="3.30.160.810">
    <property type="match status" value="1"/>
</dbReference>
<sequence>MYHIIEALCVSCGDDMGLTETTCQSEYCGRSASDFGAIDAARKGSGARTSPGRPPGGATRTVAWSSSTCCRLVPVWGHFGYRRSCTVLQVEECQMTQVKMADRHGFNALQLGVGLRKAKNVTKPVLGHRAKRQL</sequence>
<dbReference type="GO" id="GO:0005762">
    <property type="term" value="C:mitochondrial large ribosomal subunit"/>
    <property type="evidence" value="ECO:0007669"/>
    <property type="project" value="TreeGrafter"/>
</dbReference>
<dbReference type="GO" id="GO:0003735">
    <property type="term" value="F:structural constituent of ribosome"/>
    <property type="evidence" value="ECO:0007669"/>
    <property type="project" value="InterPro"/>
</dbReference>
<organism evidence="1 2">
    <name type="scientific">Phytophthora fragariae</name>
    <dbReference type="NCBI Taxonomy" id="53985"/>
    <lineage>
        <taxon>Eukaryota</taxon>
        <taxon>Sar</taxon>
        <taxon>Stramenopiles</taxon>
        <taxon>Oomycota</taxon>
        <taxon>Peronosporomycetes</taxon>
        <taxon>Peronosporales</taxon>
        <taxon>Peronosporaceae</taxon>
        <taxon>Phytophthora</taxon>
    </lineage>
</organism>